<dbReference type="Proteomes" id="UP000019276">
    <property type="component" value="Unassembled WGS sequence"/>
</dbReference>
<evidence type="ECO:0000313" key="2">
    <source>
        <dbReference type="Proteomes" id="UP000019276"/>
    </source>
</evidence>
<keyword evidence="1" id="KW-0560">Oxidoreductase</keyword>
<dbReference type="eggNOG" id="COG0346">
    <property type="taxonomic scope" value="Bacteria"/>
</dbReference>
<gene>
    <name evidence="1" type="ORF">DS2_00805</name>
</gene>
<protein>
    <submittedName>
        <fullName evidence="1">Glyoxalase/bleomycin resistance protein/dioxygenase</fullName>
    </submittedName>
</protein>
<accession>W7QJZ1</accession>
<dbReference type="InterPro" id="IPR029068">
    <property type="entry name" value="Glyas_Bleomycin-R_OHBP_Dase"/>
</dbReference>
<evidence type="ECO:0000313" key="1">
    <source>
        <dbReference type="EMBL" id="EWH12216.1"/>
    </source>
</evidence>
<comment type="caution">
    <text evidence="1">The sequence shown here is derived from an EMBL/GenBank/DDBJ whole genome shotgun (WGS) entry which is preliminary data.</text>
</comment>
<keyword evidence="1" id="KW-0223">Dioxygenase</keyword>
<dbReference type="GO" id="GO:0051213">
    <property type="term" value="F:dioxygenase activity"/>
    <property type="evidence" value="ECO:0007669"/>
    <property type="project" value="UniProtKB-KW"/>
</dbReference>
<sequence>MNRPGYWLYSGNQPILHLNKIVDVNAVYTPGSNQALDHMAFTMPNMSNFINKLNQLAIEYHQMNYADRPTQIFLHDPAGVKLEVQFAGE</sequence>
<dbReference type="Gene3D" id="3.10.180.10">
    <property type="entry name" value="2,3-Dihydroxybiphenyl 1,2-Dioxygenase, domain 1"/>
    <property type="match status" value="1"/>
</dbReference>
<dbReference type="STRING" id="1328313.DS2_00805"/>
<dbReference type="OrthoDB" id="9795618at2"/>
<reference evidence="1 2" key="1">
    <citation type="journal article" date="2014" name="Genome Announc.">
        <title>Draft Genome Sequence of the Agar-Degrading Bacterium Catenovulum sp. Strain DS-2, Isolated from Intestines of Haliotis diversicolor.</title>
        <authorList>
            <person name="Shan D."/>
            <person name="Li X."/>
            <person name="Gu Z."/>
            <person name="Wei G."/>
            <person name="Gao Z."/>
            <person name="Shao Z."/>
        </authorList>
    </citation>
    <scope>NUCLEOTIDE SEQUENCE [LARGE SCALE GENOMIC DNA]</scope>
    <source>
        <strain evidence="1 2">DS-2</strain>
    </source>
</reference>
<dbReference type="SUPFAM" id="SSF54593">
    <property type="entry name" value="Glyoxalase/Bleomycin resistance protein/Dihydroxybiphenyl dioxygenase"/>
    <property type="match status" value="1"/>
</dbReference>
<dbReference type="AlphaFoldDB" id="W7QJZ1"/>
<proteinExistence type="predicted"/>
<keyword evidence="2" id="KW-1185">Reference proteome</keyword>
<dbReference type="RefSeq" id="WP_051479493.1">
    <property type="nucleotide sequence ID" value="NZ_ARZY01000001.1"/>
</dbReference>
<dbReference type="EMBL" id="ARZY01000001">
    <property type="protein sequence ID" value="EWH12216.1"/>
    <property type="molecule type" value="Genomic_DNA"/>
</dbReference>
<name>W7QJZ1_9ALTE</name>
<organism evidence="1 2">
    <name type="scientific">Catenovulum agarivorans DS-2</name>
    <dbReference type="NCBI Taxonomy" id="1328313"/>
    <lineage>
        <taxon>Bacteria</taxon>
        <taxon>Pseudomonadati</taxon>
        <taxon>Pseudomonadota</taxon>
        <taxon>Gammaproteobacteria</taxon>
        <taxon>Alteromonadales</taxon>
        <taxon>Alteromonadaceae</taxon>
        <taxon>Catenovulum</taxon>
    </lineage>
</organism>